<dbReference type="SUPFAM" id="SSF55729">
    <property type="entry name" value="Acyl-CoA N-acyltransferases (Nat)"/>
    <property type="match status" value="1"/>
</dbReference>
<protein>
    <submittedName>
        <fullName evidence="5">Acetyltransferase</fullName>
    </submittedName>
</protein>
<gene>
    <name evidence="5" type="ORF">AM231_23280</name>
</gene>
<dbReference type="Proteomes" id="UP000036932">
    <property type="component" value="Unassembled WGS sequence"/>
</dbReference>
<proteinExistence type="inferred from homology"/>
<keyword evidence="2" id="KW-0012">Acyltransferase</keyword>
<dbReference type="InterPro" id="IPR035959">
    <property type="entry name" value="RutC-like_sf"/>
</dbReference>
<sequence>MFMQGKQIYVKSVEESDVEALLKLEKDNRDFFQRFTGLREESFYTHQGQLERIRKAIEASKADQGYVYVIGLQDTGATIGEIMLTEVVRGNLQSCWIGYFLDQDHNGKGYMTEAVQLIVKFAFQELKFHRIEAGVMPHNLGSIQVLLKAGFHKEGIARKNVKINGTWEDHQTLAILNEADEEASSLIQRYNPSVIAPPIGPYTHVTKVARGAELLVFSGQVGTDREGNLPADMEEQVENTLANIQRVLAAEAMSADHIVKINIWAVQEIDWDHFDRVWEKFHQGKAPSMTMAYVPALAIPSLQVEIEVWAAKG</sequence>
<dbReference type="CDD" id="cd00448">
    <property type="entry name" value="YjgF_YER057c_UK114_family"/>
    <property type="match status" value="1"/>
</dbReference>
<dbReference type="RefSeq" id="WP_054404716.1">
    <property type="nucleotide sequence ID" value="NZ_LIUT01000006.1"/>
</dbReference>
<dbReference type="Gene3D" id="3.30.1330.40">
    <property type="entry name" value="RutC-like"/>
    <property type="match status" value="1"/>
</dbReference>
<dbReference type="PANTHER" id="PTHR43792">
    <property type="entry name" value="GNAT FAMILY, PUTATIVE (AFU_ORTHOLOGUE AFUA_3G00765)-RELATED-RELATED"/>
    <property type="match status" value="1"/>
</dbReference>
<dbReference type="Pfam" id="PF01042">
    <property type="entry name" value="Ribonuc_L-PSP"/>
    <property type="match status" value="1"/>
</dbReference>
<evidence type="ECO:0000256" key="3">
    <source>
        <dbReference type="ARBA" id="ARBA00038502"/>
    </source>
</evidence>
<dbReference type="PANTHER" id="PTHR43792:SF8">
    <property type="entry name" value="[RIBOSOMAL PROTEIN US5]-ALANINE N-ACETYLTRANSFERASE"/>
    <property type="match status" value="1"/>
</dbReference>
<dbReference type="Gene3D" id="3.40.630.30">
    <property type="match status" value="1"/>
</dbReference>
<dbReference type="AlphaFoldDB" id="A0A0M1N3X2"/>
<organism evidence="5 6">
    <name type="scientific">Paenibacillus solani</name>
    <dbReference type="NCBI Taxonomy" id="1705565"/>
    <lineage>
        <taxon>Bacteria</taxon>
        <taxon>Bacillati</taxon>
        <taxon>Bacillota</taxon>
        <taxon>Bacilli</taxon>
        <taxon>Bacillales</taxon>
        <taxon>Paenibacillaceae</taxon>
        <taxon>Paenibacillus</taxon>
    </lineage>
</organism>
<reference evidence="6" key="1">
    <citation type="submission" date="2015-08" db="EMBL/GenBank/DDBJ databases">
        <title>Genome sequencing project for genomic taxonomy and phylogenomics of Bacillus-like bacteria.</title>
        <authorList>
            <person name="Liu B."/>
            <person name="Wang J."/>
            <person name="Zhu Y."/>
            <person name="Liu G."/>
            <person name="Chen Q."/>
            <person name="Chen Z."/>
            <person name="Lan J."/>
            <person name="Che J."/>
            <person name="Ge C."/>
            <person name="Shi H."/>
            <person name="Pan Z."/>
            <person name="Liu X."/>
        </authorList>
    </citation>
    <scope>NUCLEOTIDE SEQUENCE [LARGE SCALE GENOMIC DNA]</scope>
    <source>
        <strain evidence="6">FJAT-22460</strain>
    </source>
</reference>
<evidence type="ECO:0000256" key="2">
    <source>
        <dbReference type="ARBA" id="ARBA00023315"/>
    </source>
</evidence>
<dbReference type="GO" id="GO:0008999">
    <property type="term" value="F:protein-N-terminal-alanine acetyltransferase activity"/>
    <property type="evidence" value="ECO:0007669"/>
    <property type="project" value="TreeGrafter"/>
</dbReference>
<dbReference type="Pfam" id="PF13302">
    <property type="entry name" value="Acetyltransf_3"/>
    <property type="match status" value="1"/>
</dbReference>
<name>A0A0M1N3X2_9BACL</name>
<evidence type="ECO:0000259" key="4">
    <source>
        <dbReference type="PROSITE" id="PS51186"/>
    </source>
</evidence>
<evidence type="ECO:0000256" key="1">
    <source>
        <dbReference type="ARBA" id="ARBA00022679"/>
    </source>
</evidence>
<dbReference type="SUPFAM" id="SSF55298">
    <property type="entry name" value="YjgF-like"/>
    <property type="match status" value="1"/>
</dbReference>
<keyword evidence="1 5" id="KW-0808">Transferase</keyword>
<accession>A0A0M1N3X2</accession>
<comment type="caution">
    <text evidence="5">The sequence shown here is derived from an EMBL/GenBank/DDBJ whole genome shotgun (WGS) entry which is preliminary data.</text>
</comment>
<dbReference type="PROSITE" id="PS51186">
    <property type="entry name" value="GNAT"/>
    <property type="match status" value="1"/>
</dbReference>
<dbReference type="OrthoDB" id="9795206at2"/>
<evidence type="ECO:0000313" key="6">
    <source>
        <dbReference type="Proteomes" id="UP000036932"/>
    </source>
</evidence>
<feature type="domain" description="N-acetyltransferase" evidence="4">
    <location>
        <begin position="8"/>
        <end position="174"/>
    </location>
</feature>
<comment type="similarity">
    <text evidence="3">Belongs to the acetyltransferase family. RimJ subfamily.</text>
</comment>
<dbReference type="InterPro" id="IPR000182">
    <property type="entry name" value="GNAT_dom"/>
</dbReference>
<dbReference type="GO" id="GO:0005737">
    <property type="term" value="C:cytoplasm"/>
    <property type="evidence" value="ECO:0007669"/>
    <property type="project" value="TreeGrafter"/>
</dbReference>
<dbReference type="EMBL" id="LIUT01000006">
    <property type="protein sequence ID" value="KOR76857.1"/>
    <property type="molecule type" value="Genomic_DNA"/>
</dbReference>
<dbReference type="InterPro" id="IPR006175">
    <property type="entry name" value="YjgF/YER057c/UK114"/>
</dbReference>
<keyword evidence="6" id="KW-1185">Reference proteome</keyword>
<dbReference type="InterPro" id="IPR016181">
    <property type="entry name" value="Acyl_CoA_acyltransferase"/>
</dbReference>
<evidence type="ECO:0000313" key="5">
    <source>
        <dbReference type="EMBL" id="KOR76857.1"/>
    </source>
</evidence>
<dbReference type="PATRIC" id="fig|1705565.3.peg.798"/>
<dbReference type="InterPro" id="IPR051531">
    <property type="entry name" value="N-acetyltransferase"/>
</dbReference>